<accession>A0A9E4K945</accession>
<dbReference type="EMBL" id="JAEPDI010000042">
    <property type="protein sequence ID" value="MCG7941452.1"/>
    <property type="molecule type" value="Genomic_DNA"/>
</dbReference>
<gene>
    <name evidence="1" type="ORF">JAZ04_21695</name>
</gene>
<evidence type="ECO:0000313" key="2">
    <source>
        <dbReference type="Proteomes" id="UP000886687"/>
    </source>
</evidence>
<sequence>MKSAVSLISLVVVFFVGLKLGFYLAPSEFIYRDAQYKSAILAFEIKSLKSGNIDMIIESKEINLDAELANHGRYLISNLSWLLPRRSNEDDRAILSAVYYRVENPYTSPDASKPGFWKSGVDLDSAFVEQTIQGQKELEELKGMVLDNYTR</sequence>
<dbReference type="Proteomes" id="UP000886687">
    <property type="component" value="Unassembled WGS sequence"/>
</dbReference>
<evidence type="ECO:0000313" key="1">
    <source>
        <dbReference type="EMBL" id="MCG7941452.1"/>
    </source>
</evidence>
<name>A0A9E4K945_9GAMM</name>
<dbReference type="AlphaFoldDB" id="A0A9E4K945"/>
<protein>
    <submittedName>
        <fullName evidence="1">Uncharacterized protein</fullName>
    </submittedName>
</protein>
<reference evidence="1" key="1">
    <citation type="journal article" date="2021" name="Proc. Natl. Acad. Sci. U.S.A.">
        <title>Global biogeography of chemosynthetic symbionts reveals both localized and globally distributed symbiont groups. .</title>
        <authorList>
            <person name="Osvatic J.T."/>
            <person name="Wilkins L.G.E."/>
            <person name="Leibrecht L."/>
            <person name="Leray M."/>
            <person name="Zauner S."/>
            <person name="Polzin J."/>
            <person name="Camacho Y."/>
            <person name="Gros O."/>
            <person name="van Gils J.A."/>
            <person name="Eisen J.A."/>
            <person name="Petersen J.M."/>
            <person name="Yuen B."/>
        </authorList>
    </citation>
    <scope>NUCLEOTIDE SEQUENCE</scope>
    <source>
        <strain evidence="1">MAGL173</strain>
    </source>
</reference>
<comment type="caution">
    <text evidence="1">The sequence shown here is derived from an EMBL/GenBank/DDBJ whole genome shotgun (WGS) entry which is preliminary data.</text>
</comment>
<proteinExistence type="predicted"/>
<organism evidence="1 2">
    <name type="scientific">Candidatus Thiodiazotropha lotti</name>
    <dbReference type="NCBI Taxonomy" id="2792787"/>
    <lineage>
        <taxon>Bacteria</taxon>
        <taxon>Pseudomonadati</taxon>
        <taxon>Pseudomonadota</taxon>
        <taxon>Gammaproteobacteria</taxon>
        <taxon>Chromatiales</taxon>
        <taxon>Sedimenticolaceae</taxon>
        <taxon>Candidatus Thiodiazotropha</taxon>
    </lineage>
</organism>